<accession>K5WQC3</accession>
<evidence type="ECO:0000313" key="3">
    <source>
        <dbReference type="Proteomes" id="UP000008370"/>
    </source>
</evidence>
<name>K5WQC3_PHACS</name>
<dbReference type="HOGENOM" id="CLU_440113_0_0_1"/>
<sequence>MLSFTAEIAARPGYKRFLYKGEDAGAIKALDSQLTHAFQVFVVQSSISLRVSQQQMTQKLEGTVAAAPSHLVTNVPLRVPEGIYIVRSAADGRVLEIEHARARSWQVSVHVYVAPFHENVSPYQLWTVFKNGGKSPGYTVRSFAVGAALDVCRGEATPGTQVIGHPWHTSTNQLWAFYATRSATGYDYCTIRSYGPPTVMDAKCPSGSECDLLHMSHLQEDGPYASQEWSLMRLPTAPSIPRPPLTPTAALATPENITRRKFWLQNVASGGYAKATGLDSKTTNANVLLESSGERAGLWHFVLIAEEPRSEHFAIVTGVAPRLATLDHYGQRCVLASAERFWPSDSHHVWTAILRDGAFAFRNRASGRLLYQGRTAGIVDTAPSTECDNPACLWRLIDPHTSEPCRVLYDATVNVALPEIAGLEEGAQAVAPRMFLRTQDAPADVSQRFTESLEVEHELVRAMLNNGHTTVVLGPQCVMGWKGRILKTYLDEEDSVLGKPKFKGKGDYDPCPS</sequence>
<feature type="domain" description="Ricin B lectin" evidence="1">
    <location>
        <begin position="123"/>
        <end position="203"/>
    </location>
</feature>
<evidence type="ECO:0000259" key="1">
    <source>
        <dbReference type="Pfam" id="PF14200"/>
    </source>
</evidence>
<evidence type="ECO:0000313" key="2">
    <source>
        <dbReference type="EMBL" id="EKM52547.1"/>
    </source>
</evidence>
<dbReference type="InParanoid" id="K5WQC3"/>
<dbReference type="SUPFAM" id="SSF50370">
    <property type="entry name" value="Ricin B-like lectins"/>
    <property type="match status" value="1"/>
</dbReference>
<dbReference type="Pfam" id="PF14200">
    <property type="entry name" value="RicinB_lectin_2"/>
    <property type="match status" value="1"/>
</dbReference>
<dbReference type="Proteomes" id="UP000008370">
    <property type="component" value="Unassembled WGS sequence"/>
</dbReference>
<reference evidence="2 3" key="1">
    <citation type="journal article" date="2012" name="BMC Genomics">
        <title>Comparative genomics of the white-rot fungi, Phanerochaete carnosa and P. chrysosporium, to elucidate the genetic basis of the distinct wood types they colonize.</title>
        <authorList>
            <person name="Suzuki H."/>
            <person name="MacDonald J."/>
            <person name="Syed K."/>
            <person name="Salamov A."/>
            <person name="Hori C."/>
            <person name="Aerts A."/>
            <person name="Henrissat B."/>
            <person name="Wiebenga A."/>
            <person name="vanKuyk P.A."/>
            <person name="Barry K."/>
            <person name="Lindquist E."/>
            <person name="LaButti K."/>
            <person name="Lapidus A."/>
            <person name="Lucas S."/>
            <person name="Coutinho P."/>
            <person name="Gong Y."/>
            <person name="Samejima M."/>
            <person name="Mahadevan R."/>
            <person name="Abou-Zaid M."/>
            <person name="de Vries R.P."/>
            <person name="Igarashi K."/>
            <person name="Yadav J.S."/>
            <person name="Grigoriev I.V."/>
            <person name="Master E.R."/>
        </authorList>
    </citation>
    <scope>NUCLEOTIDE SEQUENCE [LARGE SCALE GENOMIC DNA]</scope>
    <source>
        <strain evidence="2 3">HHB-10118-sp</strain>
    </source>
</reference>
<dbReference type="AlphaFoldDB" id="K5WQC3"/>
<dbReference type="CDD" id="cd21037">
    <property type="entry name" value="MLKL_NTD"/>
    <property type="match status" value="1"/>
</dbReference>
<protein>
    <recommendedName>
        <fullName evidence="1">Ricin B lectin domain-containing protein</fullName>
    </recommendedName>
</protein>
<dbReference type="InterPro" id="IPR035992">
    <property type="entry name" value="Ricin_B-like_lectins"/>
</dbReference>
<dbReference type="RefSeq" id="XP_007398890.1">
    <property type="nucleotide sequence ID" value="XM_007398828.1"/>
</dbReference>
<dbReference type="GeneID" id="18917876"/>
<organism evidence="2 3">
    <name type="scientific">Phanerochaete carnosa (strain HHB-10118-sp)</name>
    <name type="common">White-rot fungus</name>
    <name type="synonym">Peniophora carnosa</name>
    <dbReference type="NCBI Taxonomy" id="650164"/>
    <lineage>
        <taxon>Eukaryota</taxon>
        <taxon>Fungi</taxon>
        <taxon>Dikarya</taxon>
        <taxon>Basidiomycota</taxon>
        <taxon>Agaricomycotina</taxon>
        <taxon>Agaricomycetes</taxon>
        <taxon>Polyporales</taxon>
        <taxon>Phanerochaetaceae</taxon>
        <taxon>Phanerochaete</taxon>
    </lineage>
</organism>
<keyword evidence="3" id="KW-1185">Reference proteome</keyword>
<dbReference type="Gene3D" id="2.80.10.50">
    <property type="match status" value="1"/>
</dbReference>
<dbReference type="EMBL" id="JH930475">
    <property type="protein sequence ID" value="EKM52547.1"/>
    <property type="molecule type" value="Genomic_DNA"/>
</dbReference>
<dbReference type="InterPro" id="IPR059179">
    <property type="entry name" value="MLKL-like_MCAfunc"/>
</dbReference>
<proteinExistence type="predicted"/>
<dbReference type="InterPro" id="IPR000772">
    <property type="entry name" value="Ricin_B_lectin"/>
</dbReference>
<gene>
    <name evidence="2" type="ORF">PHACADRAFT_261044</name>
</gene>
<dbReference type="KEGG" id="pco:PHACADRAFT_261044"/>